<gene>
    <name evidence="7 9" type="primary">hutI</name>
    <name evidence="9" type="ORF">MSP8886_03633</name>
</gene>
<dbReference type="Proteomes" id="UP000092544">
    <property type="component" value="Unassembled WGS sequence"/>
</dbReference>
<keyword evidence="2 7" id="KW-0479">Metal-binding</keyword>
<dbReference type="GO" id="GO:0008270">
    <property type="term" value="F:zinc ion binding"/>
    <property type="evidence" value="ECO:0007669"/>
    <property type="project" value="UniProtKB-UniRule"/>
</dbReference>
<feature type="binding site" evidence="7">
    <location>
        <position position="184"/>
    </location>
    <ligand>
        <name>4-imidazolone-5-propanoate</name>
        <dbReference type="ChEBI" id="CHEBI:77893"/>
    </ligand>
</feature>
<dbReference type="GO" id="GO:0005506">
    <property type="term" value="F:iron ion binding"/>
    <property type="evidence" value="ECO:0007669"/>
    <property type="project" value="UniProtKB-UniRule"/>
</dbReference>
<keyword evidence="6 7" id="KW-0408">Iron</keyword>
<evidence type="ECO:0000313" key="9">
    <source>
        <dbReference type="EMBL" id="SBS36269.1"/>
    </source>
</evidence>
<feature type="binding site" evidence="7">
    <location>
        <position position="248"/>
    </location>
    <ligand>
        <name>Fe(3+)</name>
        <dbReference type="ChEBI" id="CHEBI:29034"/>
    </ligand>
</feature>
<dbReference type="SUPFAM" id="SSF51556">
    <property type="entry name" value="Metallo-dependent hydrolases"/>
    <property type="match status" value="1"/>
</dbReference>
<reference evidence="9 10" key="1">
    <citation type="submission" date="2016-06" db="EMBL/GenBank/DDBJ databases">
        <authorList>
            <person name="Kjaerup R.B."/>
            <person name="Dalgaard T.S."/>
            <person name="Juul-Madsen H.R."/>
        </authorList>
    </citation>
    <scope>NUCLEOTIDE SEQUENCE [LARGE SCALE GENOMIC DNA]</scope>
    <source>
        <strain evidence="9 10">CECT 8886</strain>
    </source>
</reference>
<evidence type="ECO:0000256" key="4">
    <source>
        <dbReference type="ARBA" id="ARBA00022808"/>
    </source>
</evidence>
<evidence type="ECO:0000313" key="10">
    <source>
        <dbReference type="Proteomes" id="UP000092544"/>
    </source>
</evidence>
<dbReference type="GO" id="GO:0005737">
    <property type="term" value="C:cytoplasm"/>
    <property type="evidence" value="ECO:0007669"/>
    <property type="project" value="UniProtKB-SubCell"/>
</dbReference>
<feature type="binding site" evidence="7">
    <location>
        <position position="327"/>
    </location>
    <ligand>
        <name>N-formimidoyl-L-glutamate</name>
        <dbReference type="ChEBI" id="CHEBI:58928"/>
    </ligand>
</feature>
<comment type="subcellular location">
    <subcellularLocation>
        <location evidence="7">Cytoplasm</location>
    </subcellularLocation>
</comment>
<evidence type="ECO:0000256" key="6">
    <source>
        <dbReference type="ARBA" id="ARBA00023004"/>
    </source>
</evidence>
<feature type="binding site" evidence="7">
    <location>
        <position position="323"/>
    </location>
    <ligand>
        <name>Fe(3+)</name>
        <dbReference type="ChEBI" id="CHEBI:29034"/>
    </ligand>
</feature>
<dbReference type="Pfam" id="PF01979">
    <property type="entry name" value="Amidohydro_1"/>
    <property type="match status" value="1"/>
</dbReference>
<dbReference type="AlphaFoldDB" id="A0A1A8TQL3"/>
<evidence type="ECO:0000256" key="5">
    <source>
        <dbReference type="ARBA" id="ARBA00022833"/>
    </source>
</evidence>
<comment type="similarity">
    <text evidence="7">Belongs to the metallo-dependent hydrolases superfamily. HutI family.</text>
</comment>
<dbReference type="NCBIfam" id="TIGR01224">
    <property type="entry name" value="hutI"/>
    <property type="match status" value="1"/>
</dbReference>
<feature type="binding site" evidence="7">
    <location>
        <position position="251"/>
    </location>
    <ligand>
        <name>4-imidazolone-5-propanoate</name>
        <dbReference type="ChEBI" id="CHEBI:77893"/>
    </ligand>
</feature>
<dbReference type="GO" id="GO:0019557">
    <property type="term" value="P:L-histidine catabolic process to glutamate and formate"/>
    <property type="evidence" value="ECO:0007669"/>
    <property type="project" value="UniProtKB-UniPathway"/>
</dbReference>
<feature type="binding site" evidence="7">
    <location>
        <position position="79"/>
    </location>
    <ligand>
        <name>Fe(3+)</name>
        <dbReference type="ChEBI" id="CHEBI:29034"/>
    </ligand>
</feature>
<evidence type="ECO:0000259" key="8">
    <source>
        <dbReference type="Pfam" id="PF01979"/>
    </source>
</evidence>
<dbReference type="Gene3D" id="3.20.20.140">
    <property type="entry name" value="Metal-dependent hydrolases"/>
    <property type="match status" value="1"/>
</dbReference>
<dbReference type="GO" id="GO:0050480">
    <property type="term" value="F:imidazolonepropionase activity"/>
    <property type="evidence" value="ECO:0007669"/>
    <property type="project" value="UniProtKB-UniRule"/>
</dbReference>
<dbReference type="STRING" id="1792290.MSP8886_03633"/>
<name>A0A1A8TQL3_9GAMM</name>
<dbReference type="InterPro" id="IPR011059">
    <property type="entry name" value="Metal-dep_hydrolase_composite"/>
</dbReference>
<evidence type="ECO:0000256" key="2">
    <source>
        <dbReference type="ARBA" id="ARBA00022723"/>
    </source>
</evidence>
<feature type="binding site" evidence="7">
    <location>
        <position position="248"/>
    </location>
    <ligand>
        <name>Zn(2+)</name>
        <dbReference type="ChEBI" id="CHEBI:29105"/>
    </ligand>
</feature>
<keyword evidence="5 7" id="KW-0862">Zinc</keyword>
<dbReference type="EC" id="3.5.2.7" evidence="1 7"/>
<feature type="binding site" evidence="7">
    <location>
        <position position="151"/>
    </location>
    <ligand>
        <name>N-formimidoyl-L-glutamate</name>
        <dbReference type="ChEBI" id="CHEBI:58928"/>
    </ligand>
</feature>
<feature type="binding site" evidence="7">
    <location>
        <position position="79"/>
    </location>
    <ligand>
        <name>Zn(2+)</name>
        <dbReference type="ChEBI" id="CHEBI:29105"/>
    </ligand>
</feature>
<feature type="binding site" evidence="7">
    <location>
        <position position="81"/>
    </location>
    <ligand>
        <name>Zn(2+)</name>
        <dbReference type="ChEBI" id="CHEBI:29105"/>
    </ligand>
</feature>
<feature type="binding site" evidence="7">
    <location>
        <position position="325"/>
    </location>
    <ligand>
        <name>N-formimidoyl-L-glutamate</name>
        <dbReference type="ChEBI" id="CHEBI:58928"/>
    </ligand>
</feature>
<organism evidence="9 10">
    <name type="scientific">Marinomonas spartinae</name>
    <dbReference type="NCBI Taxonomy" id="1792290"/>
    <lineage>
        <taxon>Bacteria</taxon>
        <taxon>Pseudomonadati</taxon>
        <taxon>Pseudomonadota</taxon>
        <taxon>Gammaproteobacteria</taxon>
        <taxon>Oceanospirillales</taxon>
        <taxon>Oceanospirillaceae</taxon>
        <taxon>Marinomonas</taxon>
    </lineage>
</organism>
<feature type="binding site" evidence="7">
    <location>
        <position position="323"/>
    </location>
    <ligand>
        <name>Zn(2+)</name>
        <dbReference type="ChEBI" id="CHEBI:29105"/>
    </ligand>
</feature>
<dbReference type="HAMAP" id="MF_00372">
    <property type="entry name" value="HutI"/>
    <property type="match status" value="1"/>
</dbReference>
<keyword evidence="4 7" id="KW-0369">Histidine metabolism</keyword>
<dbReference type="EMBL" id="FLOB01000012">
    <property type="protein sequence ID" value="SBS36269.1"/>
    <property type="molecule type" value="Genomic_DNA"/>
</dbReference>
<dbReference type="FunFam" id="3.20.20.140:FF:000007">
    <property type="entry name" value="Imidazolonepropionase"/>
    <property type="match status" value="1"/>
</dbReference>
<evidence type="ECO:0000256" key="3">
    <source>
        <dbReference type="ARBA" id="ARBA00022801"/>
    </source>
</evidence>
<keyword evidence="7" id="KW-0963">Cytoplasm</keyword>
<dbReference type="PANTHER" id="PTHR42752:SF1">
    <property type="entry name" value="IMIDAZOLONEPROPIONASE-RELATED"/>
    <property type="match status" value="1"/>
</dbReference>
<proteinExistence type="inferred from homology"/>
<dbReference type="InterPro" id="IPR006680">
    <property type="entry name" value="Amidohydro-rel"/>
</dbReference>
<feature type="binding site" evidence="7">
    <location>
        <position position="328"/>
    </location>
    <ligand>
        <name>4-imidazolone-5-propanoate</name>
        <dbReference type="ChEBI" id="CHEBI:77893"/>
    </ligand>
</feature>
<dbReference type="SUPFAM" id="SSF51338">
    <property type="entry name" value="Composite domain of metallo-dependent hydrolases"/>
    <property type="match status" value="1"/>
</dbReference>
<dbReference type="CDD" id="cd01296">
    <property type="entry name" value="Imidazolone-5PH"/>
    <property type="match status" value="1"/>
</dbReference>
<accession>A0A1A8TQL3</accession>
<feature type="binding site" evidence="7">
    <location>
        <position position="151"/>
    </location>
    <ligand>
        <name>4-imidazolone-5-propanoate</name>
        <dbReference type="ChEBI" id="CHEBI:77893"/>
    </ligand>
</feature>
<keyword evidence="3 7" id="KW-0378">Hydrolase</keyword>
<dbReference type="PANTHER" id="PTHR42752">
    <property type="entry name" value="IMIDAZOLONEPROPIONASE"/>
    <property type="match status" value="1"/>
</dbReference>
<sequence>MTTPKADYQTSMVFDSLWRGAHVATMKGGKYSSIENAAIGVVDGHIAWIGEAADLPHYQTHGEHDLAGGWVTPGLVDCHTHLVFGGNRAGEFEQRLNGVSYQEIAQQGGGIASSVRATRDASEDDLVISAKRRLQSLMQDGVTTVEIKSGYGLSLESELKMLRVAARLEQELSVNVKLTCLAAHAMPPEYTDKDEYIDYLCETVLPTVAELGMADAVDAFCEGIAFSTEQVARYFNTAESLGLSVKIHAEQLSSLGGTRMASSFKALSADHIEFIEEADVKAMADSGTVAVLLLGAFFTLKETQRPPIALLRQYGVPMAIATDANPGTSPVLSLRLMMNMACTLFALTPEETLAGATIYAAKALGMTDTHGSLEVGKVADFICWDVESPGELSYWLGGNLIKERIYFGNKSHGNKGYGNTFRQ</sequence>
<evidence type="ECO:0000256" key="7">
    <source>
        <dbReference type="HAMAP-Rule" id="MF_00372"/>
    </source>
</evidence>
<evidence type="ECO:0000256" key="1">
    <source>
        <dbReference type="ARBA" id="ARBA00012864"/>
    </source>
</evidence>
<comment type="cofactor">
    <cofactor evidence="7">
        <name>Zn(2+)</name>
        <dbReference type="ChEBI" id="CHEBI:29105"/>
    </cofactor>
    <cofactor evidence="7">
        <name>Fe(3+)</name>
        <dbReference type="ChEBI" id="CHEBI:29034"/>
    </cofactor>
    <text evidence="7">Binds 1 zinc or iron ion per subunit.</text>
</comment>
<keyword evidence="10" id="KW-1185">Reference proteome</keyword>
<feature type="binding site" evidence="7">
    <location>
        <position position="88"/>
    </location>
    <ligand>
        <name>4-imidazolone-5-propanoate</name>
        <dbReference type="ChEBI" id="CHEBI:77893"/>
    </ligand>
</feature>
<dbReference type="RefSeq" id="WP_245659137.1">
    <property type="nucleotide sequence ID" value="NZ_FLOB01000012.1"/>
</dbReference>
<feature type="binding site" evidence="7">
    <location>
        <position position="81"/>
    </location>
    <ligand>
        <name>Fe(3+)</name>
        <dbReference type="ChEBI" id="CHEBI:29034"/>
    </ligand>
</feature>
<protein>
    <recommendedName>
        <fullName evidence="1 7">Imidazolonepropionase</fullName>
        <ecNumber evidence="1 7">3.5.2.7</ecNumber>
    </recommendedName>
    <alternativeName>
        <fullName evidence="7">Imidazolone-5-propionate hydrolase</fullName>
    </alternativeName>
</protein>
<dbReference type="InterPro" id="IPR032466">
    <property type="entry name" value="Metal_Hydrolase"/>
</dbReference>
<dbReference type="InterPro" id="IPR005920">
    <property type="entry name" value="HutI"/>
</dbReference>
<dbReference type="UniPathway" id="UPA00379">
    <property type="reaction ID" value="UER00551"/>
</dbReference>
<feature type="domain" description="Amidohydrolase-related" evidence="8">
    <location>
        <begin position="70"/>
        <end position="388"/>
    </location>
</feature>
<comment type="catalytic activity">
    <reaction evidence="7">
        <text>4-imidazolone-5-propanoate + H2O = N-formimidoyl-L-glutamate</text>
        <dbReference type="Rhea" id="RHEA:23660"/>
        <dbReference type="ChEBI" id="CHEBI:15377"/>
        <dbReference type="ChEBI" id="CHEBI:58928"/>
        <dbReference type="ChEBI" id="CHEBI:77893"/>
        <dbReference type="EC" id="3.5.2.7"/>
    </reaction>
</comment>
<comment type="function">
    <text evidence="7">Catalyzes the hydrolytic cleavage of the carbon-nitrogen bond in imidazolone-5-propanoate to yield N-formimidoyl-L-glutamate. It is the third step in the universal histidine degradation pathway.</text>
</comment>
<dbReference type="Gene3D" id="2.30.40.10">
    <property type="entry name" value="Urease, subunit C, domain 1"/>
    <property type="match status" value="1"/>
</dbReference>
<comment type="pathway">
    <text evidence="7">Amino-acid degradation; L-histidine degradation into L-glutamate; N-formimidoyl-L-glutamate from L-histidine: step 3/3.</text>
</comment>
<dbReference type="GO" id="GO:0019556">
    <property type="term" value="P:L-histidine catabolic process to glutamate and formamide"/>
    <property type="evidence" value="ECO:0007669"/>
    <property type="project" value="UniProtKB-UniRule"/>
</dbReference>